<accession>A0A0C9WKP7</accession>
<keyword evidence="3" id="KW-1185">Reference proteome</keyword>
<evidence type="ECO:0000256" key="1">
    <source>
        <dbReference type="SAM" id="SignalP"/>
    </source>
</evidence>
<feature type="chain" id="PRO_5002205359" description="Secreted protein" evidence="1">
    <location>
        <begin position="23"/>
        <end position="89"/>
    </location>
</feature>
<keyword evidence="1" id="KW-0732">Signal</keyword>
<sequence length="89" mass="10080">MLVNLPSVLRLLFLSRPSLVQIEPPCVVLVAQCRTRRVEFGRDAQNKRAPSTYDSSSPFELPFYVTDDSDFMSSCPVTLHVVQRSSFET</sequence>
<reference evidence="3" key="2">
    <citation type="submission" date="2015-01" db="EMBL/GenBank/DDBJ databases">
        <title>Evolutionary Origins and Diversification of the Mycorrhizal Mutualists.</title>
        <authorList>
            <consortium name="DOE Joint Genome Institute"/>
            <consortium name="Mycorrhizal Genomics Consortium"/>
            <person name="Kohler A."/>
            <person name="Kuo A."/>
            <person name="Nagy L.G."/>
            <person name="Floudas D."/>
            <person name="Copeland A."/>
            <person name="Barry K.W."/>
            <person name="Cichocki N."/>
            <person name="Veneault-Fourrey C."/>
            <person name="LaButti K."/>
            <person name="Lindquist E.A."/>
            <person name="Lipzen A."/>
            <person name="Lundell T."/>
            <person name="Morin E."/>
            <person name="Murat C."/>
            <person name="Riley R."/>
            <person name="Ohm R."/>
            <person name="Sun H."/>
            <person name="Tunlid A."/>
            <person name="Henrissat B."/>
            <person name="Grigoriev I.V."/>
            <person name="Hibbett D.S."/>
            <person name="Martin F."/>
        </authorList>
    </citation>
    <scope>NUCLEOTIDE SEQUENCE [LARGE SCALE GENOMIC DNA]</scope>
    <source>
        <strain evidence="3">LaAM-08-1</strain>
    </source>
</reference>
<organism evidence="2 3">
    <name type="scientific">Laccaria amethystina LaAM-08-1</name>
    <dbReference type="NCBI Taxonomy" id="1095629"/>
    <lineage>
        <taxon>Eukaryota</taxon>
        <taxon>Fungi</taxon>
        <taxon>Dikarya</taxon>
        <taxon>Basidiomycota</taxon>
        <taxon>Agaricomycotina</taxon>
        <taxon>Agaricomycetes</taxon>
        <taxon>Agaricomycetidae</taxon>
        <taxon>Agaricales</taxon>
        <taxon>Agaricineae</taxon>
        <taxon>Hydnangiaceae</taxon>
        <taxon>Laccaria</taxon>
    </lineage>
</organism>
<dbReference type="EMBL" id="KN838719">
    <property type="protein sequence ID" value="KIJ96514.1"/>
    <property type="molecule type" value="Genomic_DNA"/>
</dbReference>
<evidence type="ECO:0000313" key="2">
    <source>
        <dbReference type="EMBL" id="KIJ96514.1"/>
    </source>
</evidence>
<evidence type="ECO:0000313" key="3">
    <source>
        <dbReference type="Proteomes" id="UP000054477"/>
    </source>
</evidence>
<name>A0A0C9WKP7_9AGAR</name>
<reference evidence="2 3" key="1">
    <citation type="submission" date="2014-04" db="EMBL/GenBank/DDBJ databases">
        <authorList>
            <consortium name="DOE Joint Genome Institute"/>
            <person name="Kuo A."/>
            <person name="Kohler A."/>
            <person name="Nagy L.G."/>
            <person name="Floudas D."/>
            <person name="Copeland A."/>
            <person name="Barry K.W."/>
            <person name="Cichocki N."/>
            <person name="Veneault-Fourrey C."/>
            <person name="LaButti K."/>
            <person name="Lindquist E.A."/>
            <person name="Lipzen A."/>
            <person name="Lundell T."/>
            <person name="Morin E."/>
            <person name="Murat C."/>
            <person name="Sun H."/>
            <person name="Tunlid A."/>
            <person name="Henrissat B."/>
            <person name="Grigoriev I.V."/>
            <person name="Hibbett D.S."/>
            <person name="Martin F."/>
            <person name="Nordberg H.P."/>
            <person name="Cantor M.N."/>
            <person name="Hua S.X."/>
        </authorList>
    </citation>
    <scope>NUCLEOTIDE SEQUENCE [LARGE SCALE GENOMIC DNA]</scope>
    <source>
        <strain evidence="2 3">LaAM-08-1</strain>
    </source>
</reference>
<dbReference type="Proteomes" id="UP000054477">
    <property type="component" value="Unassembled WGS sequence"/>
</dbReference>
<gene>
    <name evidence="2" type="ORF">K443DRAFT_283679</name>
</gene>
<evidence type="ECO:0008006" key="4">
    <source>
        <dbReference type="Google" id="ProtNLM"/>
    </source>
</evidence>
<feature type="signal peptide" evidence="1">
    <location>
        <begin position="1"/>
        <end position="22"/>
    </location>
</feature>
<proteinExistence type="predicted"/>
<dbReference type="HOGENOM" id="CLU_2455066_0_0_1"/>
<dbReference type="AlphaFoldDB" id="A0A0C9WKP7"/>
<protein>
    <recommendedName>
        <fullName evidence="4">Secreted protein</fullName>
    </recommendedName>
</protein>